<proteinExistence type="predicted"/>
<feature type="domain" description="CBS" evidence="3">
    <location>
        <begin position="103"/>
        <end position="161"/>
    </location>
</feature>
<gene>
    <name evidence="4" type="ORF">AVDCRST_MAG59-4526</name>
</gene>
<dbReference type="PROSITE" id="PS51371">
    <property type="entry name" value="CBS"/>
    <property type="match status" value="2"/>
</dbReference>
<evidence type="ECO:0000256" key="1">
    <source>
        <dbReference type="ARBA" id="ARBA00023122"/>
    </source>
</evidence>
<feature type="domain" description="CBS" evidence="3">
    <location>
        <begin position="14"/>
        <end position="70"/>
    </location>
</feature>
<accession>A0A6J4VP89</accession>
<dbReference type="InterPro" id="IPR051257">
    <property type="entry name" value="Diverse_CBS-Domain"/>
</dbReference>
<evidence type="ECO:0000259" key="3">
    <source>
        <dbReference type="PROSITE" id="PS51371"/>
    </source>
</evidence>
<evidence type="ECO:0000313" key="4">
    <source>
        <dbReference type="EMBL" id="CAA9579235.1"/>
    </source>
</evidence>
<sequence>MTDGSDGLTVTEIMRQNVPAAAPADSIATVARLLADNALPGVPVIDGDTLVGIVTESDLVFREADVSVPTVVPVLDAMLVADAGTPFEEDLRRVLALTAGELMTSPVYTIRRSATLNQVATLMVEHRVNPVPVVDESNTLVGIVSRADLVRVIARLEGASIGEEGERAGFGPV</sequence>
<evidence type="ECO:0000256" key="2">
    <source>
        <dbReference type="PROSITE-ProRule" id="PRU00703"/>
    </source>
</evidence>
<name>A0A6J4VP89_9BACT</name>
<dbReference type="GO" id="GO:0003938">
    <property type="term" value="F:IMP dehydrogenase activity"/>
    <property type="evidence" value="ECO:0007669"/>
    <property type="project" value="UniProtKB-EC"/>
</dbReference>
<dbReference type="SMART" id="SM00116">
    <property type="entry name" value="CBS"/>
    <property type="match status" value="2"/>
</dbReference>
<dbReference type="InterPro" id="IPR000644">
    <property type="entry name" value="CBS_dom"/>
</dbReference>
<protein>
    <submittedName>
        <fullName evidence="4">Inosine-5'-monophosphate dehydrogenase</fullName>
        <ecNumber evidence="4">1.1.1.205</ecNumber>
    </submittedName>
</protein>
<dbReference type="CDD" id="cd04586">
    <property type="entry name" value="CBS_pair_BON_assoc"/>
    <property type="match status" value="1"/>
</dbReference>
<dbReference type="AlphaFoldDB" id="A0A6J4VP89"/>
<keyword evidence="1 2" id="KW-0129">CBS domain</keyword>
<dbReference type="InterPro" id="IPR046342">
    <property type="entry name" value="CBS_dom_sf"/>
</dbReference>
<dbReference type="PANTHER" id="PTHR43080:SF29">
    <property type="entry name" value="OS02G0818000 PROTEIN"/>
    <property type="match status" value="1"/>
</dbReference>
<organism evidence="4">
    <name type="scientific">uncultured Thermomicrobiales bacterium</name>
    <dbReference type="NCBI Taxonomy" id="1645740"/>
    <lineage>
        <taxon>Bacteria</taxon>
        <taxon>Pseudomonadati</taxon>
        <taxon>Thermomicrobiota</taxon>
        <taxon>Thermomicrobia</taxon>
        <taxon>Thermomicrobiales</taxon>
        <taxon>environmental samples</taxon>
    </lineage>
</organism>
<keyword evidence="4" id="KW-0560">Oxidoreductase</keyword>
<dbReference type="PANTHER" id="PTHR43080">
    <property type="entry name" value="CBS DOMAIN-CONTAINING PROTEIN CBSX3, MITOCHONDRIAL"/>
    <property type="match status" value="1"/>
</dbReference>
<dbReference type="Gene3D" id="3.10.580.10">
    <property type="entry name" value="CBS-domain"/>
    <property type="match status" value="1"/>
</dbReference>
<dbReference type="EC" id="1.1.1.205" evidence="4"/>
<dbReference type="SUPFAM" id="SSF54631">
    <property type="entry name" value="CBS-domain pair"/>
    <property type="match status" value="1"/>
</dbReference>
<dbReference type="Pfam" id="PF00571">
    <property type="entry name" value="CBS"/>
    <property type="match status" value="2"/>
</dbReference>
<reference evidence="4" key="1">
    <citation type="submission" date="2020-02" db="EMBL/GenBank/DDBJ databases">
        <authorList>
            <person name="Meier V. D."/>
        </authorList>
    </citation>
    <scope>NUCLEOTIDE SEQUENCE</scope>
    <source>
        <strain evidence="4">AVDCRST_MAG59</strain>
    </source>
</reference>
<dbReference type="EMBL" id="CADCWF010000333">
    <property type="protein sequence ID" value="CAA9579235.1"/>
    <property type="molecule type" value="Genomic_DNA"/>
</dbReference>